<protein>
    <submittedName>
        <fullName evidence="2">NKPD1 protein</fullName>
    </submittedName>
</protein>
<accession>A0A7L1A743</accession>
<evidence type="ECO:0000259" key="1">
    <source>
        <dbReference type="Pfam" id="PF07693"/>
    </source>
</evidence>
<proteinExistence type="predicted"/>
<organism evidence="2 3">
    <name type="scientific">Oxyruncus cristatus</name>
    <name type="common">sharpbill</name>
    <dbReference type="NCBI Taxonomy" id="114331"/>
    <lineage>
        <taxon>Eukaryota</taxon>
        <taxon>Metazoa</taxon>
        <taxon>Chordata</taxon>
        <taxon>Craniata</taxon>
        <taxon>Vertebrata</taxon>
        <taxon>Euteleostomi</taxon>
        <taxon>Archelosauria</taxon>
        <taxon>Archosauria</taxon>
        <taxon>Dinosauria</taxon>
        <taxon>Saurischia</taxon>
        <taxon>Theropoda</taxon>
        <taxon>Coelurosauria</taxon>
        <taxon>Aves</taxon>
        <taxon>Neognathae</taxon>
        <taxon>Neoaves</taxon>
        <taxon>Telluraves</taxon>
        <taxon>Australaves</taxon>
        <taxon>Passeriformes</taxon>
        <taxon>Cotingidae</taxon>
        <taxon>Oxyruncus</taxon>
    </lineage>
</organism>
<keyword evidence="3" id="KW-1185">Reference proteome</keyword>
<feature type="domain" description="KAP NTPase" evidence="1">
    <location>
        <begin position="4"/>
        <end position="92"/>
    </location>
</feature>
<feature type="non-terminal residue" evidence="2">
    <location>
        <position position="99"/>
    </location>
</feature>
<dbReference type="EMBL" id="VXAY01007296">
    <property type="protein sequence ID" value="NXM36571.1"/>
    <property type="molecule type" value="Genomic_DNA"/>
</dbReference>
<evidence type="ECO:0000313" key="2">
    <source>
        <dbReference type="EMBL" id="NXM36571.1"/>
    </source>
</evidence>
<sequence length="99" mass="10848">MEVFERRQLRVVMEITALDLCLPEKVAGVLNAVNTLLSDAHAPFIFILAVDPSVVVPCLEQTGCMKGLADNGYLFLSRSVSLPFSIPDVGARSRLRCLE</sequence>
<evidence type="ECO:0000313" key="3">
    <source>
        <dbReference type="Proteomes" id="UP000564466"/>
    </source>
</evidence>
<comment type="caution">
    <text evidence="2">The sequence shown here is derived from an EMBL/GenBank/DDBJ whole genome shotgun (WGS) entry which is preliminary data.</text>
</comment>
<name>A0A7L1A743_9PASS</name>
<dbReference type="PANTHER" id="PTHR22674">
    <property type="entry name" value="NTPASE, KAP FAMILY P-LOOP DOMAIN-CONTAINING 1"/>
    <property type="match status" value="1"/>
</dbReference>
<dbReference type="InterPro" id="IPR052754">
    <property type="entry name" value="NTPase_KAP_P-loop"/>
</dbReference>
<dbReference type="PANTHER" id="PTHR22674:SF4">
    <property type="entry name" value="NTPASE KAP FAMILY P-LOOP DOMAIN-CONTAINING PROTEIN 1"/>
    <property type="match status" value="1"/>
</dbReference>
<dbReference type="AlphaFoldDB" id="A0A7L1A743"/>
<gene>
    <name evidence="2" type="primary">Nkpd1</name>
    <name evidence="2" type="ORF">OXYCRI_R15533</name>
</gene>
<feature type="non-terminal residue" evidence="2">
    <location>
        <position position="1"/>
    </location>
</feature>
<dbReference type="Proteomes" id="UP000564466">
    <property type="component" value="Unassembled WGS sequence"/>
</dbReference>
<dbReference type="InterPro" id="IPR011646">
    <property type="entry name" value="KAP_P-loop"/>
</dbReference>
<dbReference type="Pfam" id="PF07693">
    <property type="entry name" value="KAP_NTPase"/>
    <property type="match status" value="1"/>
</dbReference>
<reference evidence="2 3" key="1">
    <citation type="submission" date="2019-09" db="EMBL/GenBank/DDBJ databases">
        <title>Bird 10,000 Genomes (B10K) Project - Family phase.</title>
        <authorList>
            <person name="Zhang G."/>
        </authorList>
    </citation>
    <scope>NUCLEOTIDE SEQUENCE [LARGE SCALE GENOMIC DNA]</scope>
    <source>
        <strain evidence="2">B10K-DU-002-07</strain>
        <tissue evidence="2">Muscle</tissue>
    </source>
</reference>